<evidence type="ECO:0000313" key="2">
    <source>
        <dbReference type="EMBL" id="CEF61298.1"/>
    </source>
</evidence>
<evidence type="ECO:0000256" key="1">
    <source>
        <dbReference type="SAM" id="MobiDB-lite"/>
    </source>
</evidence>
<name>A0A090MSP0_STRRB</name>
<dbReference type="RefSeq" id="XP_024500507.1">
    <property type="nucleotide sequence ID" value="XM_024646313.1"/>
</dbReference>
<evidence type="ECO:0000313" key="4">
    <source>
        <dbReference type="WBParaSite" id="SRAE_0000042400.1"/>
    </source>
</evidence>
<gene>
    <name evidence="2 4 5" type="ORF">SRAE_0000042400</name>
</gene>
<protein>
    <submittedName>
        <fullName evidence="2 4">Uncharacterized protein</fullName>
    </submittedName>
</protein>
<proteinExistence type="predicted"/>
<dbReference type="EMBL" id="LN609406">
    <property type="protein sequence ID" value="CEF61298.1"/>
    <property type="molecule type" value="Genomic_DNA"/>
</dbReference>
<evidence type="ECO:0000313" key="5">
    <source>
        <dbReference type="WormBase" id="SRAE_0000042400"/>
    </source>
</evidence>
<reference evidence="3" key="2">
    <citation type="submission" date="2014-09" db="EMBL/GenBank/DDBJ databases">
        <authorList>
            <person name="Martin A.A."/>
        </authorList>
    </citation>
    <scope>NUCLEOTIDE SEQUENCE</scope>
    <source>
        <strain evidence="3">ED321</strain>
    </source>
</reference>
<feature type="region of interest" description="Disordered" evidence="1">
    <location>
        <begin position="1"/>
        <end position="33"/>
    </location>
</feature>
<reference evidence="4" key="3">
    <citation type="submission" date="2020-12" db="UniProtKB">
        <authorList>
            <consortium name="WormBaseParasite"/>
        </authorList>
    </citation>
    <scope>IDENTIFICATION</scope>
</reference>
<dbReference type="GeneID" id="36373666"/>
<accession>A0A090MSP0</accession>
<evidence type="ECO:0000313" key="3">
    <source>
        <dbReference type="Proteomes" id="UP000035682"/>
    </source>
</evidence>
<sequence>MTSLIKGESKNYQSNTVSCTNKKEKTSQNDQRSLFKNKLKETSDTRLNRTYTFGADLIREKERRNSLTADSDIFDYNIDDLVRGIKPRHPSRSASKSLCSKNKICSTLYYPIAVTSSKYKNNTANTSETLSICEDKWRSNLPSVKGFTNTNLCGHKLYSRAKFDLNKYEKSLNHKHNDR</sequence>
<organism evidence="2">
    <name type="scientific">Strongyloides ratti</name>
    <name type="common">Parasitic roundworm</name>
    <dbReference type="NCBI Taxonomy" id="34506"/>
    <lineage>
        <taxon>Eukaryota</taxon>
        <taxon>Metazoa</taxon>
        <taxon>Ecdysozoa</taxon>
        <taxon>Nematoda</taxon>
        <taxon>Chromadorea</taxon>
        <taxon>Rhabditida</taxon>
        <taxon>Tylenchina</taxon>
        <taxon>Panagrolaimomorpha</taxon>
        <taxon>Strongyloidoidea</taxon>
        <taxon>Strongyloididae</taxon>
        <taxon>Strongyloides</taxon>
    </lineage>
</organism>
<dbReference type="AlphaFoldDB" id="A0A090MSP0"/>
<dbReference type="WBParaSite" id="SRAE_0000042400.1">
    <property type="protein sequence ID" value="SRAE_0000042400.1"/>
    <property type="gene ID" value="WBGene00256168"/>
</dbReference>
<feature type="compositionally biased region" description="Polar residues" evidence="1">
    <location>
        <begin position="10"/>
        <end position="20"/>
    </location>
</feature>
<reference evidence="2" key="1">
    <citation type="submission" date="2014-09" db="EMBL/GenBank/DDBJ databases">
        <authorList>
            <person name="Aslett A.Martin."/>
        </authorList>
    </citation>
    <scope>NUCLEOTIDE SEQUENCE</scope>
    <source>
        <strain evidence="2">ED321 Heterogonic</strain>
    </source>
</reference>
<dbReference type="CTD" id="36373666"/>
<dbReference type="WormBase" id="SRAE_0000042400">
    <property type="protein sequence ID" value="SRP12416"/>
    <property type="gene ID" value="WBGene00256168"/>
</dbReference>
<keyword evidence="3" id="KW-1185">Reference proteome</keyword>
<dbReference type="Proteomes" id="UP000035682">
    <property type="component" value="Unplaced"/>
</dbReference>